<dbReference type="EMBL" id="CP036266">
    <property type="protein sequence ID" value="QDT23511.1"/>
    <property type="molecule type" value="Genomic_DNA"/>
</dbReference>
<sequence length="180" mass="20492">MTEYPVPENRKATEWRFDDQGLLAGPYSYNELWDYVELDYIQPETEVIHEDGRKYQAYEIGLFPDFVPEKTDPADERSTIPPLPGWNFLAGVAFLSWITVNALSLVPYGHRFYIIRPYSMIIGGFAVVLIGCYTLLTGTAHDSRGNPHHSPVENRIAGLFVIVLGAVFLFWGFQVLLFSK</sequence>
<accession>A0A517PVW8</accession>
<keyword evidence="1" id="KW-0472">Membrane</keyword>
<keyword evidence="3" id="KW-1185">Reference proteome</keyword>
<dbReference type="OrthoDB" id="299370at2"/>
<dbReference type="RefSeq" id="WP_145191032.1">
    <property type="nucleotide sequence ID" value="NZ_CP036266.1"/>
</dbReference>
<gene>
    <name evidence="2" type="ORF">HG66A1_53320</name>
</gene>
<dbReference type="SUPFAM" id="SSF55277">
    <property type="entry name" value="GYF domain"/>
    <property type="match status" value="1"/>
</dbReference>
<protein>
    <recommendedName>
        <fullName evidence="4">GYF domain-containing protein</fullName>
    </recommendedName>
</protein>
<proteinExistence type="predicted"/>
<evidence type="ECO:0000313" key="2">
    <source>
        <dbReference type="EMBL" id="QDT23511.1"/>
    </source>
</evidence>
<feature type="transmembrane region" description="Helical" evidence="1">
    <location>
        <begin position="118"/>
        <end position="136"/>
    </location>
</feature>
<evidence type="ECO:0008006" key="4">
    <source>
        <dbReference type="Google" id="ProtNLM"/>
    </source>
</evidence>
<keyword evidence="1" id="KW-0812">Transmembrane</keyword>
<name>A0A517PVW8_9PLAN</name>
<dbReference type="AlphaFoldDB" id="A0A517PVW8"/>
<evidence type="ECO:0000256" key="1">
    <source>
        <dbReference type="SAM" id="Phobius"/>
    </source>
</evidence>
<dbReference type="Proteomes" id="UP000320421">
    <property type="component" value="Chromosome"/>
</dbReference>
<dbReference type="InterPro" id="IPR035445">
    <property type="entry name" value="GYF-like_dom_sf"/>
</dbReference>
<reference evidence="2 3" key="1">
    <citation type="submission" date="2019-02" db="EMBL/GenBank/DDBJ databases">
        <title>Deep-cultivation of Planctomycetes and their phenomic and genomic characterization uncovers novel biology.</title>
        <authorList>
            <person name="Wiegand S."/>
            <person name="Jogler M."/>
            <person name="Boedeker C."/>
            <person name="Pinto D."/>
            <person name="Vollmers J."/>
            <person name="Rivas-Marin E."/>
            <person name="Kohn T."/>
            <person name="Peeters S.H."/>
            <person name="Heuer A."/>
            <person name="Rast P."/>
            <person name="Oberbeckmann S."/>
            <person name="Bunk B."/>
            <person name="Jeske O."/>
            <person name="Meyerdierks A."/>
            <person name="Storesund J.E."/>
            <person name="Kallscheuer N."/>
            <person name="Luecker S."/>
            <person name="Lage O.M."/>
            <person name="Pohl T."/>
            <person name="Merkel B.J."/>
            <person name="Hornburger P."/>
            <person name="Mueller R.-W."/>
            <person name="Bruemmer F."/>
            <person name="Labrenz M."/>
            <person name="Spormann A.M."/>
            <person name="Op den Camp H."/>
            <person name="Overmann J."/>
            <person name="Amann R."/>
            <person name="Jetten M.S.M."/>
            <person name="Mascher T."/>
            <person name="Medema M.H."/>
            <person name="Devos D.P."/>
            <person name="Kaster A.-K."/>
            <person name="Ovreas L."/>
            <person name="Rohde M."/>
            <person name="Galperin M.Y."/>
            <person name="Jogler C."/>
        </authorList>
    </citation>
    <scope>NUCLEOTIDE SEQUENCE [LARGE SCALE GENOMIC DNA]</scope>
    <source>
        <strain evidence="2 3">HG66A1</strain>
    </source>
</reference>
<organism evidence="2 3">
    <name type="scientific">Gimesia chilikensis</name>
    <dbReference type="NCBI Taxonomy" id="2605989"/>
    <lineage>
        <taxon>Bacteria</taxon>
        <taxon>Pseudomonadati</taxon>
        <taxon>Planctomycetota</taxon>
        <taxon>Planctomycetia</taxon>
        <taxon>Planctomycetales</taxon>
        <taxon>Planctomycetaceae</taxon>
        <taxon>Gimesia</taxon>
    </lineage>
</organism>
<feature type="transmembrane region" description="Helical" evidence="1">
    <location>
        <begin position="156"/>
        <end position="178"/>
    </location>
</feature>
<feature type="transmembrane region" description="Helical" evidence="1">
    <location>
        <begin position="86"/>
        <end position="106"/>
    </location>
</feature>
<keyword evidence="1" id="KW-1133">Transmembrane helix</keyword>
<evidence type="ECO:0000313" key="3">
    <source>
        <dbReference type="Proteomes" id="UP000320421"/>
    </source>
</evidence>